<sequence length="96" mass="10409">MSSKSGINVLRYSVLGLGVFYGFSHQRSLNSAQKAAEAQREYEHKQQLINKAKDAYAKSKQQTTGASAPASSAASQDLTSPNFDLEALIEGIMNQK</sequence>
<keyword evidence="2" id="KW-1185">Reference proteome</keyword>
<evidence type="ECO:0000313" key="1">
    <source>
        <dbReference type="EMBL" id="KAH6651054.1"/>
    </source>
</evidence>
<evidence type="ECO:0000313" key="2">
    <source>
        <dbReference type="Proteomes" id="UP000724584"/>
    </source>
</evidence>
<proteinExistence type="predicted"/>
<protein>
    <submittedName>
        <fullName evidence="1">ATP synthase E chain-domain-containing protein</fullName>
    </submittedName>
</protein>
<reference evidence="1 2" key="1">
    <citation type="journal article" date="2021" name="Nat. Commun.">
        <title>Genetic determinants of endophytism in the Arabidopsis root mycobiome.</title>
        <authorList>
            <person name="Mesny F."/>
            <person name="Miyauchi S."/>
            <person name="Thiergart T."/>
            <person name="Pickel B."/>
            <person name="Atanasova L."/>
            <person name="Karlsson M."/>
            <person name="Huettel B."/>
            <person name="Barry K.W."/>
            <person name="Haridas S."/>
            <person name="Chen C."/>
            <person name="Bauer D."/>
            <person name="Andreopoulos W."/>
            <person name="Pangilinan J."/>
            <person name="LaButti K."/>
            <person name="Riley R."/>
            <person name="Lipzen A."/>
            <person name="Clum A."/>
            <person name="Drula E."/>
            <person name="Henrissat B."/>
            <person name="Kohler A."/>
            <person name="Grigoriev I.V."/>
            <person name="Martin F.M."/>
            <person name="Hacquard S."/>
        </authorList>
    </citation>
    <scope>NUCLEOTIDE SEQUENCE [LARGE SCALE GENOMIC DNA]</scope>
    <source>
        <strain evidence="1 2">MPI-SDFR-AT-0079</strain>
    </source>
</reference>
<accession>A0ACB7PTR8</accession>
<comment type="caution">
    <text evidence="1">The sequence shown here is derived from an EMBL/GenBank/DDBJ whole genome shotgun (WGS) entry which is preliminary data.</text>
</comment>
<dbReference type="EMBL" id="JAGIZQ010000001">
    <property type="protein sequence ID" value="KAH6651054.1"/>
    <property type="molecule type" value="Genomic_DNA"/>
</dbReference>
<dbReference type="Proteomes" id="UP000724584">
    <property type="component" value="Unassembled WGS sequence"/>
</dbReference>
<name>A0ACB7PTR8_9PEZI</name>
<organism evidence="1 2">
    <name type="scientific">Chaetomium tenue</name>
    <dbReference type="NCBI Taxonomy" id="1854479"/>
    <lineage>
        <taxon>Eukaryota</taxon>
        <taxon>Fungi</taxon>
        <taxon>Dikarya</taxon>
        <taxon>Ascomycota</taxon>
        <taxon>Pezizomycotina</taxon>
        <taxon>Sordariomycetes</taxon>
        <taxon>Sordariomycetidae</taxon>
        <taxon>Sordariales</taxon>
        <taxon>Chaetomiaceae</taxon>
        <taxon>Chaetomium</taxon>
    </lineage>
</organism>
<gene>
    <name evidence="1" type="ORF">F5144DRAFT_558255</name>
</gene>